<name>A0A7W9HIW9_9PSEU</name>
<dbReference type="PANTHER" id="PTHR45641:SF19">
    <property type="entry name" value="NEPHROCYSTIN-3"/>
    <property type="match status" value="1"/>
</dbReference>
<dbReference type="Proteomes" id="UP000552097">
    <property type="component" value="Unassembled WGS sequence"/>
</dbReference>
<protein>
    <submittedName>
        <fullName evidence="5">CHAT domain-containing protein/tetratricopeptide (TPR) repeat protein</fullName>
    </submittedName>
</protein>
<dbReference type="InterPro" id="IPR011990">
    <property type="entry name" value="TPR-like_helical_dom_sf"/>
</dbReference>
<gene>
    <name evidence="5" type="ORF">F4560_002920</name>
</gene>
<organism evidence="5 6">
    <name type="scientific">Saccharothrix ecbatanensis</name>
    <dbReference type="NCBI Taxonomy" id="1105145"/>
    <lineage>
        <taxon>Bacteria</taxon>
        <taxon>Bacillati</taxon>
        <taxon>Actinomycetota</taxon>
        <taxon>Actinomycetes</taxon>
        <taxon>Pseudonocardiales</taxon>
        <taxon>Pseudonocardiaceae</taxon>
        <taxon>Saccharothrix</taxon>
    </lineage>
</organism>
<feature type="domain" description="CHAT" evidence="4">
    <location>
        <begin position="1202"/>
        <end position="1527"/>
    </location>
</feature>
<feature type="repeat" description="TPR" evidence="3">
    <location>
        <begin position="849"/>
        <end position="882"/>
    </location>
</feature>
<evidence type="ECO:0000256" key="3">
    <source>
        <dbReference type="PROSITE-ProRule" id="PRU00339"/>
    </source>
</evidence>
<evidence type="ECO:0000313" key="5">
    <source>
        <dbReference type="EMBL" id="MBB5803152.1"/>
    </source>
</evidence>
<evidence type="ECO:0000256" key="1">
    <source>
        <dbReference type="ARBA" id="ARBA00022737"/>
    </source>
</evidence>
<evidence type="ECO:0000256" key="2">
    <source>
        <dbReference type="ARBA" id="ARBA00022803"/>
    </source>
</evidence>
<dbReference type="InterPro" id="IPR024983">
    <property type="entry name" value="CHAT_dom"/>
</dbReference>
<feature type="repeat" description="TPR" evidence="3">
    <location>
        <begin position="369"/>
        <end position="402"/>
    </location>
</feature>
<reference evidence="5 6" key="1">
    <citation type="submission" date="2020-08" db="EMBL/GenBank/DDBJ databases">
        <title>Sequencing the genomes of 1000 actinobacteria strains.</title>
        <authorList>
            <person name="Klenk H.-P."/>
        </authorList>
    </citation>
    <scope>NUCLEOTIDE SEQUENCE [LARGE SCALE GENOMIC DNA]</scope>
    <source>
        <strain evidence="5 6">DSM 45486</strain>
    </source>
</reference>
<comment type="caution">
    <text evidence="5">The sequence shown here is derived from an EMBL/GenBank/DDBJ whole genome shotgun (WGS) entry which is preliminary data.</text>
</comment>
<keyword evidence="6" id="KW-1185">Reference proteome</keyword>
<keyword evidence="1" id="KW-0677">Repeat</keyword>
<dbReference type="Pfam" id="PF12770">
    <property type="entry name" value="CHAT"/>
    <property type="match status" value="1"/>
</dbReference>
<evidence type="ECO:0000313" key="6">
    <source>
        <dbReference type="Proteomes" id="UP000552097"/>
    </source>
</evidence>
<proteinExistence type="predicted"/>
<dbReference type="EMBL" id="JACHMO010000001">
    <property type="protein sequence ID" value="MBB5803152.1"/>
    <property type="molecule type" value="Genomic_DNA"/>
</dbReference>
<dbReference type="Gene3D" id="1.25.40.10">
    <property type="entry name" value="Tetratricopeptide repeat domain"/>
    <property type="match status" value="5"/>
</dbReference>
<dbReference type="SMART" id="SM00028">
    <property type="entry name" value="TPR"/>
    <property type="match status" value="11"/>
</dbReference>
<keyword evidence="2 3" id="KW-0802">TPR repeat</keyword>
<dbReference type="Pfam" id="PF13374">
    <property type="entry name" value="TPR_10"/>
    <property type="match status" value="1"/>
</dbReference>
<dbReference type="SUPFAM" id="SSF48452">
    <property type="entry name" value="TPR-like"/>
    <property type="match status" value="5"/>
</dbReference>
<evidence type="ECO:0000259" key="4">
    <source>
        <dbReference type="Pfam" id="PF12770"/>
    </source>
</evidence>
<dbReference type="InterPro" id="IPR019734">
    <property type="entry name" value="TPR_rpt"/>
</dbReference>
<accession>A0A7W9HIW9</accession>
<dbReference type="PROSITE" id="PS50005">
    <property type="entry name" value="TPR"/>
    <property type="match status" value="2"/>
</dbReference>
<sequence length="1535" mass="167464">MDKPDDPRMPDCLAAFAARDYVTCYQTAISNFPVHGPPRLLVFYQLIAICLQRLGQSRDLAELPRLMLDFAADDWQESLIRLTFGQDTLDSVWPFATDAERRCQALYYAGARLLATGRQAEAERCLRGAVEQDADCVERNLAEIDLAALSDADTTGTAEQAFDFHNQRAHALMRHGHPGEAIRVAEEVYDLARRTFRQDDARFVQGLHTLMLAFSTAGHVSQAMELAPLAVRLAREHHAVDAEFANLLNTVAYLHKAGGDLDEARSLYRSAAEIWGRSEEHRGKNATVLHNLAQLEADRGDLDQAEPLFQRVLDLVDPADDDDGLYAMTLGNLAIVREKKGDPDGAERLYHQALDHHRDRIGEDHPTYASCLNNLGHLYLDQGRFAEAEPLLSQAADITERKLGTGHPNSLITLSALLRIYQATGQQEASDRLMARLRPEGRPVPGSGPHALHPIPGLAPLFQLIWSGLPQADGDPEPVGGATDWRSPSYQRLFGELAECFAEGSYGEALRLAVLLNAQDTTHEGLQMFLMCSSDSTRGLPEFQVALWMLVADPWQLQLIALTLGRTGATEVEWPADDEKACQLLYYAAQRHFVEGRGDDAVAGLRACAASGVDCFEAWMAGRILRAAPRASDRDLAARVQEINAKATDLLARKDIAEAAGLAEESLRLAAGLEENSPERTQSHYNVGLVTYYAGDLVRAEQVLSDLVTVAKGQEHGNRFLVAGALNVLGNIHADLARFELAEPVLLDALEQLRLADRTEDAQYAQVQANLAEVCREMGDTQRAILLCNAALRSMWESLGPDHPEYARTLKNFGGMLMEIGEYERAEHCLVQAQETFRAVLPAGHPDLATAGQALAHLYLEQQRYEDAESELRSALEISRNAGRAESLGRAVGAGLLANAYMMTGRFDEARGVLLESRATLDRLVGPVHPLSATVVANLGVLHALEGDTRGAFALTMEAEHVHSRLLFDAFATASERLQVNRLGRQYLQLSALLSLVAALGAPDDEVAQAFDLVLRRKGLSGEAQASVRDEIRVGGVSDLEPRIAHVRSLREKIARKTLSGPGPEGQRAHLDVLVAWTEEKERLEAELSRAVPATHLQQRVRQLSGRSLRSLLPPRSALVEIVCFGLLSFTVPKSGQDPARTRMRYWAFILRPDEGLRLIDLGDAEKIDRLVAGYRDEAVGTGTARDLVPHEPAADTAELDAGTALRAAVFDPLRPALGDARRLFLCPDGDMSRLPWEVLPVSSDRRLIDDYEISYLGCGRDLLRVSTPSTGEGTASVVIADPDFDLSASGTSRDPGDRTTRGLRQAGLSFDRLHGTNREGRAVAALLGVRPLMGAAATEAAAKSCLRPTVLHIATHGYFLPDTDRERDRPAPAALAAPLLGRLSNARDSPFLHSGLALAGANTWLAGGVLPAEAEDGILTAEDVSGMDLAGTELVTLSACETGLGSHHVGEGVLGLRRAFTSAGARTVVMSLWRVPDDETQTLMTDFYRRIVAGEGRAAALRHAQLELRRQRPHPYYWGAFICQGDPGGFVLRP</sequence>
<dbReference type="Pfam" id="PF13424">
    <property type="entry name" value="TPR_12"/>
    <property type="match status" value="3"/>
</dbReference>
<dbReference type="PANTHER" id="PTHR45641">
    <property type="entry name" value="TETRATRICOPEPTIDE REPEAT PROTEIN (AFU_ORTHOLOGUE AFUA_6G03870)"/>
    <property type="match status" value="1"/>
</dbReference>